<sequence length="52" mass="6210">MFLMQYQYPLIKEFENWLLDLDKNFSNLIGGLIDLRKYATRQDLKAVDLIVC</sequence>
<protein>
    <submittedName>
        <fullName evidence="1">Uncharacterized protein</fullName>
    </submittedName>
</protein>
<gene>
    <name evidence="1" type="ORF">SAMN05421733_11249</name>
</gene>
<evidence type="ECO:0000313" key="1">
    <source>
        <dbReference type="EMBL" id="SDC21631.1"/>
    </source>
</evidence>
<organism evidence="1 2">
    <name type="scientific">Acinetobacter boissieri</name>
    <dbReference type="NCBI Taxonomy" id="1219383"/>
    <lineage>
        <taxon>Bacteria</taxon>
        <taxon>Pseudomonadati</taxon>
        <taxon>Pseudomonadota</taxon>
        <taxon>Gammaproteobacteria</taxon>
        <taxon>Moraxellales</taxon>
        <taxon>Moraxellaceae</taxon>
        <taxon>Acinetobacter</taxon>
    </lineage>
</organism>
<dbReference type="EMBL" id="FMYL01000012">
    <property type="protein sequence ID" value="SDC21631.1"/>
    <property type="molecule type" value="Genomic_DNA"/>
</dbReference>
<evidence type="ECO:0000313" key="2">
    <source>
        <dbReference type="Proteomes" id="UP000242501"/>
    </source>
</evidence>
<accession>A0A1G6JSK8</accession>
<dbReference type="STRING" id="1219383.SAMN05421733_11249"/>
<proteinExistence type="predicted"/>
<keyword evidence="2" id="KW-1185">Reference proteome</keyword>
<name>A0A1G6JSK8_9GAMM</name>
<reference evidence="2" key="1">
    <citation type="submission" date="2016-09" db="EMBL/GenBank/DDBJ databases">
        <authorList>
            <person name="Varghese N."/>
            <person name="Submissions S."/>
        </authorList>
    </citation>
    <scope>NUCLEOTIDE SEQUENCE [LARGE SCALE GENOMIC DNA]</scope>
    <source>
        <strain evidence="2">ANC 4422</strain>
    </source>
</reference>
<dbReference type="AlphaFoldDB" id="A0A1G6JSK8"/>
<dbReference type="Proteomes" id="UP000242501">
    <property type="component" value="Unassembled WGS sequence"/>
</dbReference>